<dbReference type="AlphaFoldDB" id="A0A1G9BVK3"/>
<dbReference type="InterPro" id="IPR001789">
    <property type="entry name" value="Sig_transdc_resp-reg_receiver"/>
</dbReference>
<feature type="domain" description="HTH LytTR-type" evidence="3">
    <location>
        <begin position="182"/>
        <end position="288"/>
    </location>
</feature>
<evidence type="ECO:0000313" key="5">
    <source>
        <dbReference type="Proteomes" id="UP000199053"/>
    </source>
</evidence>
<dbReference type="PROSITE" id="PS50110">
    <property type="entry name" value="RESPONSE_REGULATORY"/>
    <property type="match status" value="1"/>
</dbReference>
<dbReference type="InterPro" id="IPR046947">
    <property type="entry name" value="LytR-like"/>
</dbReference>
<evidence type="ECO:0000259" key="2">
    <source>
        <dbReference type="PROSITE" id="PS50110"/>
    </source>
</evidence>
<dbReference type="Gene3D" id="2.40.50.1020">
    <property type="entry name" value="LytTr DNA-binding domain"/>
    <property type="match status" value="1"/>
</dbReference>
<dbReference type="PANTHER" id="PTHR37299:SF1">
    <property type="entry name" value="STAGE 0 SPORULATION PROTEIN A HOMOLOG"/>
    <property type="match status" value="1"/>
</dbReference>
<proteinExistence type="predicted"/>
<dbReference type="Gene3D" id="3.40.50.2300">
    <property type="match status" value="1"/>
</dbReference>
<dbReference type="SMART" id="SM00448">
    <property type="entry name" value="REC"/>
    <property type="match status" value="1"/>
</dbReference>
<gene>
    <name evidence="4" type="ORF">SAMN05660337_0423</name>
</gene>
<dbReference type="EMBL" id="FNGA01000001">
    <property type="protein sequence ID" value="SDK42995.1"/>
    <property type="molecule type" value="Genomic_DNA"/>
</dbReference>
<dbReference type="InterPro" id="IPR011006">
    <property type="entry name" value="CheY-like_superfamily"/>
</dbReference>
<accession>A0A1G9BVK3</accession>
<dbReference type="GO" id="GO:0003677">
    <property type="term" value="F:DNA binding"/>
    <property type="evidence" value="ECO:0007669"/>
    <property type="project" value="InterPro"/>
</dbReference>
<name>A0A1G9BVK3_9BACT</name>
<dbReference type="SMART" id="SM00850">
    <property type="entry name" value="LytTR"/>
    <property type="match status" value="1"/>
</dbReference>
<sequence>MPSLKTLILHPDAEVRSVIRQSLRGVKVVRVLGETVLADEALELHKEVGYGIIFVALDFPEGISGIELAQAMGASKNKPGLIFIAEDETKAYQAFELGAVDYLIWPPDEERMAKTVERISRFKSHFREVPEPSDWKESGSGVETGEETLQLPLEEEEQDRFLAALKHAWDYSQTRQPEIEKLPVNQDGRMILIPYTQIIFVEAYEDYSYVHTATQKFLTSHRLKTLEERLEPHRFFRVHRKYLVNLEMVTEIASLPGSNFMLRTAGRTRIELPISRRRIGKLKQILGM</sequence>
<evidence type="ECO:0000313" key="4">
    <source>
        <dbReference type="EMBL" id="SDK42995.1"/>
    </source>
</evidence>
<protein>
    <submittedName>
        <fullName evidence="4">Two component transcriptional regulator, LytTR family</fullName>
    </submittedName>
</protein>
<evidence type="ECO:0000259" key="3">
    <source>
        <dbReference type="PROSITE" id="PS50930"/>
    </source>
</evidence>
<dbReference type="RefSeq" id="WP_092157767.1">
    <property type="nucleotide sequence ID" value="NZ_FNGA01000001.1"/>
</dbReference>
<dbReference type="PROSITE" id="PS50930">
    <property type="entry name" value="HTH_LYTTR"/>
    <property type="match status" value="1"/>
</dbReference>
<dbReference type="Proteomes" id="UP000199053">
    <property type="component" value="Unassembled WGS sequence"/>
</dbReference>
<dbReference type="Pfam" id="PF04397">
    <property type="entry name" value="LytTR"/>
    <property type="match status" value="1"/>
</dbReference>
<dbReference type="OrthoDB" id="9781059at2"/>
<keyword evidence="5" id="KW-1185">Reference proteome</keyword>
<dbReference type="STRING" id="246191.SAMN05660337_0423"/>
<feature type="domain" description="Response regulatory" evidence="2">
    <location>
        <begin position="5"/>
        <end position="120"/>
    </location>
</feature>
<dbReference type="Pfam" id="PF00072">
    <property type="entry name" value="Response_reg"/>
    <property type="match status" value="1"/>
</dbReference>
<dbReference type="InterPro" id="IPR007492">
    <property type="entry name" value="LytTR_DNA-bd_dom"/>
</dbReference>
<reference evidence="5" key="1">
    <citation type="submission" date="2016-10" db="EMBL/GenBank/DDBJ databases">
        <authorList>
            <person name="Varghese N."/>
            <person name="Submissions S."/>
        </authorList>
    </citation>
    <scope>NUCLEOTIDE SEQUENCE [LARGE SCALE GENOMIC DNA]</scope>
    <source>
        <strain evidence="5">DSM 16995</strain>
    </source>
</reference>
<dbReference type="SUPFAM" id="SSF52172">
    <property type="entry name" value="CheY-like"/>
    <property type="match status" value="1"/>
</dbReference>
<organism evidence="4 5">
    <name type="scientific">Maridesulfovibrio ferrireducens</name>
    <dbReference type="NCBI Taxonomy" id="246191"/>
    <lineage>
        <taxon>Bacteria</taxon>
        <taxon>Pseudomonadati</taxon>
        <taxon>Thermodesulfobacteriota</taxon>
        <taxon>Desulfovibrionia</taxon>
        <taxon>Desulfovibrionales</taxon>
        <taxon>Desulfovibrionaceae</taxon>
        <taxon>Maridesulfovibrio</taxon>
    </lineage>
</organism>
<comment type="caution">
    <text evidence="1">Lacks conserved residue(s) required for the propagation of feature annotation.</text>
</comment>
<dbReference type="PANTHER" id="PTHR37299">
    <property type="entry name" value="TRANSCRIPTIONAL REGULATOR-RELATED"/>
    <property type="match status" value="1"/>
</dbReference>
<dbReference type="GO" id="GO:0000156">
    <property type="term" value="F:phosphorelay response regulator activity"/>
    <property type="evidence" value="ECO:0007669"/>
    <property type="project" value="InterPro"/>
</dbReference>
<evidence type="ECO:0000256" key="1">
    <source>
        <dbReference type="PROSITE-ProRule" id="PRU00169"/>
    </source>
</evidence>